<dbReference type="SUPFAM" id="SSF140804">
    <property type="entry name" value="YidB-like"/>
    <property type="match status" value="1"/>
</dbReference>
<dbReference type="EMBL" id="JAYXHS010000002">
    <property type="protein sequence ID" value="MEC5386113.1"/>
    <property type="molecule type" value="Genomic_DNA"/>
</dbReference>
<protein>
    <submittedName>
        <fullName evidence="1">YidB family protein</fullName>
    </submittedName>
</protein>
<organism evidence="1 2">
    <name type="scientific">Uliginosibacterium silvisoli</name>
    <dbReference type="NCBI Taxonomy" id="3114758"/>
    <lineage>
        <taxon>Bacteria</taxon>
        <taxon>Pseudomonadati</taxon>
        <taxon>Pseudomonadota</taxon>
        <taxon>Betaproteobacteria</taxon>
        <taxon>Rhodocyclales</taxon>
        <taxon>Zoogloeaceae</taxon>
        <taxon>Uliginosibacterium</taxon>
    </lineage>
</organism>
<dbReference type="Proteomes" id="UP001331561">
    <property type="component" value="Unassembled WGS sequence"/>
</dbReference>
<dbReference type="InterPro" id="IPR045372">
    <property type="entry name" value="YidB"/>
</dbReference>
<comment type="caution">
    <text evidence="1">The sequence shown here is derived from an EMBL/GenBank/DDBJ whole genome shotgun (WGS) entry which is preliminary data.</text>
</comment>
<dbReference type="Gene3D" id="1.10.10.690">
    <property type="entry name" value="YidB-like"/>
    <property type="match status" value="1"/>
</dbReference>
<dbReference type="InterPro" id="IPR027405">
    <property type="entry name" value="YidB-like"/>
</dbReference>
<dbReference type="RefSeq" id="WP_327599088.1">
    <property type="nucleotide sequence ID" value="NZ_JAYXHS010000002.1"/>
</dbReference>
<keyword evidence="2" id="KW-1185">Reference proteome</keyword>
<dbReference type="Pfam" id="PF20159">
    <property type="entry name" value="YidB"/>
    <property type="match status" value="1"/>
</dbReference>
<reference evidence="1 2" key="1">
    <citation type="submission" date="2024-01" db="EMBL/GenBank/DDBJ databases">
        <title>Uliginosibacterium soil sp. nov.</title>
        <authorList>
            <person name="Lv Y."/>
        </authorList>
    </citation>
    <scope>NUCLEOTIDE SEQUENCE [LARGE SCALE GENOMIC DNA]</scope>
    <source>
        <strain evidence="1 2">H3</strain>
    </source>
</reference>
<name>A0ABU6K4Z3_9RHOO</name>
<evidence type="ECO:0000313" key="2">
    <source>
        <dbReference type="Proteomes" id="UP001331561"/>
    </source>
</evidence>
<proteinExistence type="predicted"/>
<accession>A0ABU6K4Z3</accession>
<sequence>MSLFGQLAEQALGALAGSSAQNGQNPLIQIAGSLLQQQGGITGLLEKFNSAGLGEQMSSWISTGDNLPVDGAQISDALGHGTIADIAGKLGLPADQISGGLAQMLPQLIDKMTPDGSTGGSNDLLEQGLGALGALFNQPRA</sequence>
<evidence type="ECO:0000313" key="1">
    <source>
        <dbReference type="EMBL" id="MEC5386113.1"/>
    </source>
</evidence>
<gene>
    <name evidence="1" type="ORF">VVD49_10275</name>
</gene>